<name>A0A4R6WX68_9PROT</name>
<feature type="transmembrane region" description="Helical" evidence="7">
    <location>
        <begin position="244"/>
        <end position="265"/>
    </location>
</feature>
<dbReference type="PANTHER" id="PTHR10010">
    <property type="entry name" value="SOLUTE CARRIER FAMILY 34 SODIUM PHOSPHATE , MEMBER 2-RELATED"/>
    <property type="match status" value="1"/>
</dbReference>
<evidence type="ECO:0000256" key="7">
    <source>
        <dbReference type="SAM" id="Phobius"/>
    </source>
</evidence>
<comment type="caution">
    <text evidence="8">The sequence shown here is derived from an EMBL/GenBank/DDBJ whole genome shotgun (WGS) entry which is preliminary data.</text>
</comment>
<feature type="region of interest" description="Disordered" evidence="6">
    <location>
        <begin position="529"/>
        <end position="573"/>
    </location>
</feature>
<evidence type="ECO:0000256" key="3">
    <source>
        <dbReference type="ARBA" id="ARBA00022692"/>
    </source>
</evidence>
<feature type="transmembrane region" description="Helical" evidence="7">
    <location>
        <begin position="177"/>
        <end position="201"/>
    </location>
</feature>
<feature type="transmembrane region" description="Helical" evidence="7">
    <location>
        <begin position="286"/>
        <end position="305"/>
    </location>
</feature>
<evidence type="ECO:0000256" key="4">
    <source>
        <dbReference type="ARBA" id="ARBA00022989"/>
    </source>
</evidence>
<gene>
    <name evidence="8" type="ORF">A8950_0549</name>
</gene>
<dbReference type="Proteomes" id="UP000295783">
    <property type="component" value="Unassembled WGS sequence"/>
</dbReference>
<comment type="subcellular location">
    <subcellularLocation>
        <location evidence="1">Cell membrane</location>
        <topology evidence="1">Multi-pass membrane protein</topology>
    </subcellularLocation>
</comment>
<dbReference type="GO" id="GO:0044341">
    <property type="term" value="P:sodium-dependent phosphate transport"/>
    <property type="evidence" value="ECO:0007669"/>
    <property type="project" value="InterPro"/>
</dbReference>
<evidence type="ECO:0000313" key="9">
    <source>
        <dbReference type="Proteomes" id="UP000295783"/>
    </source>
</evidence>
<proteinExistence type="predicted"/>
<feature type="transmembrane region" description="Helical" evidence="7">
    <location>
        <begin position="138"/>
        <end position="157"/>
    </location>
</feature>
<organism evidence="8 9">
    <name type="scientific">Dongia mobilis</name>
    <dbReference type="NCBI Taxonomy" id="578943"/>
    <lineage>
        <taxon>Bacteria</taxon>
        <taxon>Pseudomonadati</taxon>
        <taxon>Pseudomonadota</taxon>
        <taxon>Alphaproteobacteria</taxon>
        <taxon>Rhodospirillales</taxon>
        <taxon>Dongiaceae</taxon>
        <taxon>Dongia</taxon>
    </lineage>
</organism>
<feature type="compositionally biased region" description="Low complexity" evidence="6">
    <location>
        <begin position="555"/>
        <end position="573"/>
    </location>
</feature>
<evidence type="ECO:0000256" key="2">
    <source>
        <dbReference type="ARBA" id="ARBA00022475"/>
    </source>
</evidence>
<evidence type="ECO:0000256" key="1">
    <source>
        <dbReference type="ARBA" id="ARBA00004651"/>
    </source>
</evidence>
<dbReference type="Pfam" id="PF02690">
    <property type="entry name" value="Na_Pi_cotrans"/>
    <property type="match status" value="1"/>
</dbReference>
<feature type="transmembrane region" description="Helical" evidence="7">
    <location>
        <begin position="82"/>
        <end position="102"/>
    </location>
</feature>
<feature type="transmembrane region" description="Helical" evidence="7">
    <location>
        <begin position="108"/>
        <end position="126"/>
    </location>
</feature>
<keyword evidence="3 7" id="KW-0812">Transmembrane</keyword>
<dbReference type="AlphaFoldDB" id="A0A4R6WX68"/>
<dbReference type="GO" id="GO:0005886">
    <property type="term" value="C:plasma membrane"/>
    <property type="evidence" value="ECO:0007669"/>
    <property type="project" value="UniProtKB-SubCell"/>
</dbReference>
<evidence type="ECO:0000313" key="8">
    <source>
        <dbReference type="EMBL" id="TDQ84003.1"/>
    </source>
</evidence>
<evidence type="ECO:0000256" key="6">
    <source>
        <dbReference type="SAM" id="MobiDB-lite"/>
    </source>
</evidence>
<dbReference type="NCBIfam" id="NF037997">
    <property type="entry name" value="Na_Pi_symport"/>
    <property type="match status" value="1"/>
</dbReference>
<sequence length="573" mass="58848">MIAATLIGGIGLFLLGMWLMTEGLRVAAGDALRVILQNWIKSGLQGVLAGILITAIVQSSTIVTVATLGFVNAGLMSLGQAIWVIFGTNIGTTMTGWLVAVIGVKVDIGALALPLIGIGMLGRLVFGRNLRRAGLGQALAGFGVFFLGINVLQAGFADLAPLVAAEAIAPPGWTGRLLFLGLGFVLTQLTQSSSASIAIILTASAGGSVPFDLGAAAVIGTNIGTTTTAFLAALGATASAKRVASAHIAFNLLTGIVALLVLPPLTHVTDFLTTALGMANDMPMRLAIFHTIFNILGVLLIWPLAAPLVRFLSRRFVTPAESLGRPRHLDQTITAVPALALRSLVLELLRMRDMAFAAATRRVVDASAASADVLAQEEGVAALGQAVRAFIAGLSAGPLPDDVVAALPDLLRATQHLEEVTRRAAGLAPSGPSPSHEMGNLRKAVLASLAGPAGRAETERETGPALDASGELAVFAAAVEDHYQKAKTELLRGAATGSLSLDAMEAAQRQAQLLRRCADAASKAQRRLLPWLERAADPAPQGNGPAQTTPPESPAASANAGGQDEAAAAGRAE</sequence>
<dbReference type="InterPro" id="IPR003841">
    <property type="entry name" value="Na/Pi_transpt"/>
</dbReference>
<protein>
    <submittedName>
        <fullName evidence="8">Phosphate:Na+ symporter</fullName>
    </submittedName>
</protein>
<dbReference type="EMBL" id="SNYW01000006">
    <property type="protein sequence ID" value="TDQ84003.1"/>
    <property type="molecule type" value="Genomic_DNA"/>
</dbReference>
<keyword evidence="5 7" id="KW-0472">Membrane</keyword>
<feature type="transmembrane region" description="Helical" evidence="7">
    <location>
        <begin position="213"/>
        <end position="238"/>
    </location>
</feature>
<dbReference type="GO" id="GO:0005436">
    <property type="term" value="F:sodium:phosphate symporter activity"/>
    <property type="evidence" value="ECO:0007669"/>
    <property type="project" value="InterPro"/>
</dbReference>
<keyword evidence="4 7" id="KW-1133">Transmembrane helix</keyword>
<keyword evidence="2" id="KW-1003">Cell membrane</keyword>
<accession>A0A4R6WX68</accession>
<keyword evidence="9" id="KW-1185">Reference proteome</keyword>
<dbReference type="PANTHER" id="PTHR10010:SF46">
    <property type="entry name" value="SODIUM-DEPENDENT PHOSPHATE TRANSPORT PROTEIN 2B"/>
    <property type="match status" value="1"/>
</dbReference>
<evidence type="ECO:0000256" key="5">
    <source>
        <dbReference type="ARBA" id="ARBA00023136"/>
    </source>
</evidence>
<feature type="transmembrane region" description="Helical" evidence="7">
    <location>
        <begin position="47"/>
        <end position="70"/>
    </location>
</feature>
<reference evidence="8 9" key="1">
    <citation type="submission" date="2019-03" db="EMBL/GenBank/DDBJ databases">
        <title>Genomic Encyclopedia of Type Strains, Phase III (KMG-III): the genomes of soil and plant-associated and newly described type strains.</title>
        <authorList>
            <person name="Whitman W."/>
        </authorList>
    </citation>
    <scope>NUCLEOTIDE SEQUENCE [LARGE SCALE GENOMIC DNA]</scope>
    <source>
        <strain evidence="8 9">CGMCC 1.7660</strain>
    </source>
</reference>